<dbReference type="InterPro" id="IPR029063">
    <property type="entry name" value="SAM-dependent_MTases_sf"/>
</dbReference>
<evidence type="ECO:0000313" key="1">
    <source>
        <dbReference type="EMBL" id="CAB9511095.1"/>
    </source>
</evidence>
<organism evidence="1 2">
    <name type="scientific">Seminavis robusta</name>
    <dbReference type="NCBI Taxonomy" id="568900"/>
    <lineage>
        <taxon>Eukaryota</taxon>
        <taxon>Sar</taxon>
        <taxon>Stramenopiles</taxon>
        <taxon>Ochrophyta</taxon>
        <taxon>Bacillariophyta</taxon>
        <taxon>Bacillariophyceae</taxon>
        <taxon>Bacillariophycidae</taxon>
        <taxon>Naviculales</taxon>
        <taxon>Naviculaceae</taxon>
        <taxon>Seminavis</taxon>
    </lineage>
</organism>
<proteinExistence type="predicted"/>
<gene>
    <name evidence="1" type="ORF">SEMRO_468_G149040.1</name>
</gene>
<accession>A0A9N8DZD7</accession>
<evidence type="ECO:0000313" key="2">
    <source>
        <dbReference type="Proteomes" id="UP001153069"/>
    </source>
</evidence>
<protein>
    <submittedName>
        <fullName evidence="1">Uncharacterized protein</fullName>
    </submittedName>
</protein>
<dbReference type="InterPro" id="IPR021829">
    <property type="entry name" value="DUF3419"/>
</dbReference>
<comment type="caution">
    <text evidence="1">The sequence shown here is derived from an EMBL/GenBank/DDBJ whole genome shotgun (WGS) entry which is preliminary data.</text>
</comment>
<dbReference type="EMBL" id="CAICTM010000467">
    <property type="protein sequence ID" value="CAB9511095.1"/>
    <property type="molecule type" value="Genomic_DNA"/>
</dbReference>
<keyword evidence="2" id="KW-1185">Reference proteome</keyword>
<name>A0A9N8DZD7_9STRA</name>
<dbReference type="AlphaFoldDB" id="A0A9N8DZD7"/>
<reference evidence="1" key="1">
    <citation type="submission" date="2020-06" db="EMBL/GenBank/DDBJ databases">
        <authorList>
            <consortium name="Plant Systems Biology data submission"/>
        </authorList>
    </citation>
    <scope>NUCLEOTIDE SEQUENCE</scope>
    <source>
        <strain evidence="1">D6</strain>
    </source>
</reference>
<dbReference type="SUPFAM" id="SSF53335">
    <property type="entry name" value="S-adenosyl-L-methionine-dependent methyltransferases"/>
    <property type="match status" value="1"/>
</dbReference>
<sequence>MKLSKAAMAVAGSSASRLGQPLRSMASIAPTAFQEKYPHLLPHAGIISGYNNEDGACELLMVSRLQQTTDKKLRCLVVTGGGDNFLSLLAHPSVQHVTAVDTDPMAQALAQTKVALAKSTLSKEQVLTFLGAYDKPIEDMDRLAVFEDHVKPHLEPTAVSTLESLTAPALEHGFVLFGALENCNRHINHVLETKEGFSLKDIFEGNCNDLDRLERVLYNKDEPLFSAEEYLEVAGLDRILPPHIMEVFLARLKDGFLQKCLGGHYQVAGLTSSHIARMTFLHAYSDECHPEWLNESVRQRLRETDSSVEFVNSNFLELGDEDAKYDLISPSNIFDWMPMEKSTAGIKAACDNLLAPGHGLFLLRRAFGGVPDMVSAMEDKLMLCPEITSQTLAEADKAPFFYRNEEGMACLQLR</sequence>
<dbReference type="Pfam" id="PF11899">
    <property type="entry name" value="DUF3419"/>
    <property type="match status" value="1"/>
</dbReference>
<dbReference type="Proteomes" id="UP001153069">
    <property type="component" value="Unassembled WGS sequence"/>
</dbReference>